<organism evidence="2">
    <name type="scientific">Amphimedon queenslandica</name>
    <name type="common">Sponge</name>
    <dbReference type="NCBI Taxonomy" id="400682"/>
    <lineage>
        <taxon>Eukaryota</taxon>
        <taxon>Metazoa</taxon>
        <taxon>Porifera</taxon>
        <taxon>Demospongiae</taxon>
        <taxon>Heteroscleromorpha</taxon>
        <taxon>Haplosclerida</taxon>
        <taxon>Niphatidae</taxon>
        <taxon>Amphimedon</taxon>
    </lineage>
</organism>
<reference evidence="2" key="1">
    <citation type="submission" date="2017-05" db="UniProtKB">
        <authorList>
            <consortium name="EnsemblMetazoa"/>
        </authorList>
    </citation>
    <scope>IDENTIFICATION</scope>
</reference>
<evidence type="ECO:0000313" key="2">
    <source>
        <dbReference type="EnsemblMetazoa" id="Aqu2.1.42196_001"/>
    </source>
</evidence>
<dbReference type="AlphaFoldDB" id="A0A1X7VP78"/>
<feature type="region of interest" description="Disordered" evidence="1">
    <location>
        <begin position="1"/>
        <end position="40"/>
    </location>
</feature>
<protein>
    <submittedName>
        <fullName evidence="2">Uncharacterized protein</fullName>
    </submittedName>
</protein>
<evidence type="ECO:0000256" key="1">
    <source>
        <dbReference type="SAM" id="MobiDB-lite"/>
    </source>
</evidence>
<proteinExistence type="predicted"/>
<accession>A0A1X7VP78</accession>
<name>A0A1X7VP78_AMPQE</name>
<sequence>MRNSQGTSQALLLRPSSQLDVEIHSLSPSPGEGPKSSLSL</sequence>
<dbReference type="EnsemblMetazoa" id="Aqu2.1.42196_001">
    <property type="protein sequence ID" value="Aqu2.1.42196_001"/>
    <property type="gene ID" value="Aqu2.1.42196"/>
</dbReference>
<feature type="compositionally biased region" description="Polar residues" evidence="1">
    <location>
        <begin position="1"/>
        <end position="19"/>
    </location>
</feature>
<dbReference type="InParanoid" id="A0A1X7VP78"/>